<evidence type="ECO:0000256" key="1">
    <source>
        <dbReference type="ARBA" id="ARBA00004193"/>
    </source>
</evidence>
<feature type="domain" description="Solute-binding protein family 5" evidence="5">
    <location>
        <begin position="82"/>
        <end position="413"/>
    </location>
</feature>
<sequence length="508" mass="56107">MRRTKRLARVLLTMTTALTSLAALSACTDANTASTPGGKKDTLVLGSTADIQGWDPANQPSFQGWPADAVYQTLTRFDALGKPQPDAATKWEVNSDNTAVTFHLREGMKFSDGEPVDAEAIKVGFDYQASHGGQAARLSDYKATTPDSMTVKLTSSKPDPGIVGMGGIKVASPKYLKAGNLNKAPVGSGPYTLDAAKTTRGSTYTFVKNEDFWDAKTFPYKKLVVKVLKNQTAALNALKTGQIDGTLIQQSMYKEAIASDLRVLGMRGNTTRLLLMDHKGEKIPALGELKVRRALNMLFDKKSLAKDFYQGRAVPANQIFRPGSDAYIDDLKDPYPYDPAEAKRLMKEAGYEKGFTVTFPLFGGLGMEELIPVVAQELSQLNIKVKQKTLSGPTAVEELLSGKYPMILWPLGNYGDSKQDIKDYVLDDGIWNVMHQPDPTVTKLWDRFLTSTGQEAKEIQQELNRYTIEQAWNVPLAYPEGFYAYSPKIRIPEMTDSNALNPRLWDYK</sequence>
<dbReference type="Gene3D" id="3.10.105.10">
    <property type="entry name" value="Dipeptide-binding Protein, Domain 3"/>
    <property type="match status" value="1"/>
</dbReference>
<gene>
    <name evidence="6" type="ORF">RM704_13465</name>
</gene>
<keyword evidence="3 4" id="KW-0732">Signal</keyword>
<evidence type="ECO:0000256" key="4">
    <source>
        <dbReference type="SAM" id="SignalP"/>
    </source>
</evidence>
<dbReference type="PIRSF" id="PIRSF002741">
    <property type="entry name" value="MppA"/>
    <property type="match status" value="1"/>
</dbReference>
<dbReference type="EMBL" id="JAVRFJ010000010">
    <property type="protein sequence ID" value="MDT0568466.1"/>
    <property type="molecule type" value="Genomic_DNA"/>
</dbReference>
<feature type="signal peptide" evidence="4">
    <location>
        <begin position="1"/>
        <end position="22"/>
    </location>
</feature>
<comment type="similarity">
    <text evidence="2">Belongs to the bacterial solute-binding protein 5 family.</text>
</comment>
<dbReference type="Gene3D" id="3.40.190.10">
    <property type="entry name" value="Periplasmic binding protein-like II"/>
    <property type="match status" value="1"/>
</dbReference>
<evidence type="ECO:0000256" key="2">
    <source>
        <dbReference type="ARBA" id="ARBA00005695"/>
    </source>
</evidence>
<dbReference type="Proteomes" id="UP001180737">
    <property type="component" value="Unassembled WGS sequence"/>
</dbReference>
<dbReference type="PANTHER" id="PTHR30290:SF81">
    <property type="entry name" value="OLIGOPEPTIDE-BINDING PROTEIN OPPA"/>
    <property type="match status" value="1"/>
</dbReference>
<comment type="caution">
    <text evidence="6">The sequence shown here is derived from an EMBL/GenBank/DDBJ whole genome shotgun (WGS) entry which is preliminary data.</text>
</comment>
<dbReference type="SUPFAM" id="SSF53850">
    <property type="entry name" value="Periplasmic binding protein-like II"/>
    <property type="match status" value="1"/>
</dbReference>
<organism evidence="6 7">
    <name type="scientific">Streptomyces gottesmaniae</name>
    <dbReference type="NCBI Taxonomy" id="3075518"/>
    <lineage>
        <taxon>Bacteria</taxon>
        <taxon>Bacillati</taxon>
        <taxon>Actinomycetota</taxon>
        <taxon>Actinomycetes</taxon>
        <taxon>Kitasatosporales</taxon>
        <taxon>Streptomycetaceae</taxon>
        <taxon>Streptomyces</taxon>
    </lineage>
</organism>
<evidence type="ECO:0000313" key="7">
    <source>
        <dbReference type="Proteomes" id="UP001180737"/>
    </source>
</evidence>
<feature type="chain" id="PRO_5045843268" evidence="4">
    <location>
        <begin position="23"/>
        <end position="508"/>
    </location>
</feature>
<comment type="subcellular location">
    <subcellularLocation>
        <location evidence="1">Cell membrane</location>
        <topology evidence="1">Lipid-anchor</topology>
    </subcellularLocation>
</comment>
<dbReference type="RefSeq" id="WP_033531061.1">
    <property type="nucleotide sequence ID" value="NZ_JAVRFJ010000010.1"/>
</dbReference>
<protein>
    <submittedName>
        <fullName evidence="6">ABC transporter substrate-binding protein</fullName>
    </submittedName>
</protein>
<dbReference type="PROSITE" id="PS01040">
    <property type="entry name" value="SBP_BACTERIAL_5"/>
    <property type="match status" value="1"/>
</dbReference>
<dbReference type="InterPro" id="IPR000914">
    <property type="entry name" value="SBP_5_dom"/>
</dbReference>
<dbReference type="PANTHER" id="PTHR30290">
    <property type="entry name" value="PERIPLASMIC BINDING COMPONENT OF ABC TRANSPORTER"/>
    <property type="match status" value="1"/>
</dbReference>
<proteinExistence type="inferred from homology"/>
<dbReference type="Pfam" id="PF00496">
    <property type="entry name" value="SBP_bac_5"/>
    <property type="match status" value="1"/>
</dbReference>
<reference evidence="6" key="1">
    <citation type="submission" date="2024-05" db="EMBL/GenBank/DDBJ databases">
        <title>30 novel species of actinomycetes from the DSMZ collection.</title>
        <authorList>
            <person name="Nouioui I."/>
        </authorList>
    </citation>
    <scope>NUCLEOTIDE SEQUENCE</scope>
    <source>
        <strain evidence="6">DSM 3412</strain>
    </source>
</reference>
<evidence type="ECO:0000256" key="3">
    <source>
        <dbReference type="ARBA" id="ARBA00022729"/>
    </source>
</evidence>
<dbReference type="InterPro" id="IPR023765">
    <property type="entry name" value="SBP_5_CS"/>
</dbReference>
<dbReference type="InterPro" id="IPR030678">
    <property type="entry name" value="Peptide/Ni-bd"/>
</dbReference>
<dbReference type="PROSITE" id="PS51257">
    <property type="entry name" value="PROKAR_LIPOPROTEIN"/>
    <property type="match status" value="1"/>
</dbReference>
<keyword evidence="7" id="KW-1185">Reference proteome</keyword>
<evidence type="ECO:0000313" key="6">
    <source>
        <dbReference type="EMBL" id="MDT0568466.1"/>
    </source>
</evidence>
<dbReference type="InterPro" id="IPR039424">
    <property type="entry name" value="SBP_5"/>
</dbReference>
<accession>A0ABU2YVW7</accession>
<evidence type="ECO:0000259" key="5">
    <source>
        <dbReference type="Pfam" id="PF00496"/>
    </source>
</evidence>
<name>A0ABU2YVW7_9ACTN</name>